<dbReference type="KEGG" id="acp:A2cp1_1999"/>
<dbReference type="Proteomes" id="UP000007089">
    <property type="component" value="Chromosome"/>
</dbReference>
<dbReference type="EMBL" id="CP001359">
    <property type="protein sequence ID" value="ACL65340.1"/>
    <property type="molecule type" value="Genomic_DNA"/>
</dbReference>
<evidence type="ECO:0000313" key="5">
    <source>
        <dbReference type="Proteomes" id="UP000007089"/>
    </source>
</evidence>
<evidence type="ECO:0000256" key="1">
    <source>
        <dbReference type="ARBA" id="ARBA00006484"/>
    </source>
</evidence>
<dbReference type="AlphaFoldDB" id="B8J841"/>
<protein>
    <submittedName>
        <fullName evidence="4">Short-chain dehydrogenase/reductase SDR</fullName>
    </submittedName>
</protein>
<accession>B8J841</accession>
<feature type="domain" description="Ketoreductase" evidence="3">
    <location>
        <begin position="5"/>
        <end position="170"/>
    </location>
</feature>
<dbReference type="Pfam" id="PF00106">
    <property type="entry name" value="adh_short"/>
    <property type="match status" value="1"/>
</dbReference>
<dbReference type="PRINTS" id="PR00080">
    <property type="entry name" value="SDRFAMILY"/>
</dbReference>
<comment type="similarity">
    <text evidence="1 2">Belongs to the short-chain dehydrogenases/reductases (SDR) family.</text>
</comment>
<evidence type="ECO:0000313" key="4">
    <source>
        <dbReference type="EMBL" id="ACL65340.1"/>
    </source>
</evidence>
<dbReference type="InterPro" id="IPR020904">
    <property type="entry name" value="Sc_DH/Rdtase_CS"/>
</dbReference>
<dbReference type="InterPro" id="IPR036291">
    <property type="entry name" value="NAD(P)-bd_dom_sf"/>
</dbReference>
<dbReference type="SMART" id="SM00822">
    <property type="entry name" value="PKS_KR"/>
    <property type="match status" value="1"/>
</dbReference>
<dbReference type="PROSITE" id="PS00061">
    <property type="entry name" value="ADH_SHORT"/>
    <property type="match status" value="1"/>
</dbReference>
<dbReference type="FunFam" id="3.40.50.720:FF:000084">
    <property type="entry name" value="Short-chain dehydrogenase reductase"/>
    <property type="match status" value="1"/>
</dbReference>
<dbReference type="SUPFAM" id="SSF51735">
    <property type="entry name" value="NAD(P)-binding Rossmann-fold domains"/>
    <property type="match status" value="1"/>
</dbReference>
<dbReference type="RefSeq" id="WP_012633236.1">
    <property type="nucleotide sequence ID" value="NC_011891.1"/>
</dbReference>
<keyword evidence="5" id="KW-1185">Reference proteome</keyword>
<dbReference type="PANTHER" id="PTHR42760">
    <property type="entry name" value="SHORT-CHAIN DEHYDROGENASES/REDUCTASES FAMILY MEMBER"/>
    <property type="match status" value="1"/>
</dbReference>
<dbReference type="HOGENOM" id="CLU_010194_1_0_7"/>
<evidence type="ECO:0000256" key="2">
    <source>
        <dbReference type="RuleBase" id="RU000363"/>
    </source>
</evidence>
<reference evidence="4" key="1">
    <citation type="submission" date="2009-01" db="EMBL/GenBank/DDBJ databases">
        <title>Complete sequence of Anaeromyxobacter dehalogenans 2CP-1.</title>
        <authorList>
            <consortium name="US DOE Joint Genome Institute"/>
            <person name="Lucas S."/>
            <person name="Copeland A."/>
            <person name="Lapidus A."/>
            <person name="Glavina del Rio T."/>
            <person name="Dalin E."/>
            <person name="Tice H."/>
            <person name="Bruce D."/>
            <person name="Goodwin L."/>
            <person name="Pitluck S."/>
            <person name="Saunders E."/>
            <person name="Brettin T."/>
            <person name="Detter J.C."/>
            <person name="Han C."/>
            <person name="Larimer F."/>
            <person name="Land M."/>
            <person name="Hauser L."/>
            <person name="Kyrpides N."/>
            <person name="Ovchinnikova G."/>
            <person name="Beliaev A.S."/>
            <person name="Richardson P."/>
        </authorList>
    </citation>
    <scope>NUCLEOTIDE SEQUENCE</scope>
    <source>
        <strain evidence="4">2CP-1</strain>
    </source>
</reference>
<dbReference type="InterPro" id="IPR057326">
    <property type="entry name" value="KR_dom"/>
</dbReference>
<dbReference type="PANTHER" id="PTHR42760:SF40">
    <property type="entry name" value="3-OXOACYL-[ACYL-CARRIER-PROTEIN] REDUCTASE, CHLOROPLASTIC"/>
    <property type="match status" value="1"/>
</dbReference>
<dbReference type="CDD" id="cd05233">
    <property type="entry name" value="SDR_c"/>
    <property type="match status" value="1"/>
</dbReference>
<dbReference type="GO" id="GO:0016616">
    <property type="term" value="F:oxidoreductase activity, acting on the CH-OH group of donors, NAD or NADP as acceptor"/>
    <property type="evidence" value="ECO:0007669"/>
    <property type="project" value="UniProtKB-ARBA"/>
</dbReference>
<dbReference type="Gene3D" id="3.40.50.720">
    <property type="entry name" value="NAD(P)-binding Rossmann-like Domain"/>
    <property type="match status" value="1"/>
</dbReference>
<dbReference type="GO" id="GO:0030497">
    <property type="term" value="P:fatty acid elongation"/>
    <property type="evidence" value="ECO:0007669"/>
    <property type="project" value="TreeGrafter"/>
</dbReference>
<sequence>MTAGRTAIVTGGGRGIGAAVARALTARGLRVTVFARTEAQVRAVVAEGGAARAVAGDVRSAAAVERLVAGHEAALGPVDVLVNGAGILARGLAEHTAPETFREVLDVNLVGPFLCARAAIPGMKARGRGRIVNVASISGTIGTAEAAAYNASKWGLIGLTRCLAEELRDHGVQCVAVSPGSTDTEMLARTPFPPRMSADEVARVVVFAALDAPDAITGANLEVYG</sequence>
<proteinExistence type="inferred from homology"/>
<organism evidence="4 5">
    <name type="scientific">Anaeromyxobacter dehalogenans (strain ATCC BAA-258 / DSM 21875 / 2CP-1)</name>
    <dbReference type="NCBI Taxonomy" id="455488"/>
    <lineage>
        <taxon>Bacteria</taxon>
        <taxon>Pseudomonadati</taxon>
        <taxon>Myxococcota</taxon>
        <taxon>Myxococcia</taxon>
        <taxon>Myxococcales</taxon>
        <taxon>Cystobacterineae</taxon>
        <taxon>Anaeromyxobacteraceae</taxon>
        <taxon>Anaeromyxobacter</taxon>
    </lineage>
</organism>
<dbReference type="PRINTS" id="PR00081">
    <property type="entry name" value="GDHRDH"/>
</dbReference>
<evidence type="ECO:0000259" key="3">
    <source>
        <dbReference type="SMART" id="SM00822"/>
    </source>
</evidence>
<gene>
    <name evidence="4" type="ordered locus">A2cp1_1999</name>
</gene>
<name>B8J841_ANAD2</name>
<dbReference type="InterPro" id="IPR002347">
    <property type="entry name" value="SDR_fam"/>
</dbReference>